<feature type="compositionally biased region" description="Basic and acidic residues" evidence="6">
    <location>
        <begin position="4555"/>
        <end position="4571"/>
    </location>
</feature>
<accession>A0A1Q9F2I4</accession>
<evidence type="ECO:0000313" key="8">
    <source>
        <dbReference type="EMBL" id="OLQ13904.1"/>
    </source>
</evidence>
<dbReference type="InterPro" id="IPR006145">
    <property type="entry name" value="PsdUridine_synth_RsuA/RluA"/>
</dbReference>
<feature type="compositionally biased region" description="Basic residues" evidence="6">
    <location>
        <begin position="3120"/>
        <end position="3133"/>
    </location>
</feature>
<dbReference type="Gene3D" id="1.25.40.10">
    <property type="entry name" value="Tetratricopeptide repeat domain"/>
    <property type="match status" value="6"/>
</dbReference>
<dbReference type="Gene3D" id="3.30.230.80">
    <property type="match status" value="1"/>
</dbReference>
<dbReference type="InterPro" id="IPR001404">
    <property type="entry name" value="Hsp90_fam"/>
</dbReference>
<dbReference type="GO" id="GO:0016887">
    <property type="term" value="F:ATP hydrolysis activity"/>
    <property type="evidence" value="ECO:0007669"/>
    <property type="project" value="InterPro"/>
</dbReference>
<dbReference type="Gene3D" id="3.30.565.10">
    <property type="entry name" value="Histidine kinase-like ATPase, C-terminal domain"/>
    <property type="match status" value="2"/>
</dbReference>
<dbReference type="EMBL" id="LSRX01000022">
    <property type="protein sequence ID" value="OLQ13904.1"/>
    <property type="molecule type" value="Genomic_DNA"/>
</dbReference>
<dbReference type="SUPFAM" id="SSF55874">
    <property type="entry name" value="ATPase domain of HSP90 chaperone/DNA topoisomerase II/histidine kinase"/>
    <property type="match status" value="2"/>
</dbReference>
<dbReference type="SUPFAM" id="SSF54211">
    <property type="entry name" value="Ribosomal protein S5 domain 2-like"/>
    <property type="match status" value="1"/>
</dbReference>
<evidence type="ECO:0000313" key="9">
    <source>
        <dbReference type="Proteomes" id="UP000186817"/>
    </source>
</evidence>
<sequence length="4609" mass="509944">MASLVTSTLRSKLWKTGSSTLTALSEGIAVGADLLPWGPQTQDRRFYRNRGVLKLHCSECRYVIRRWHIPILAVDCSANVRHKQALTNPPIRSRWSTQFPEYLRPWVEGKQYPRHPHYRQAFTFQCYHKTNCMAGSFESGPVHLESEPYKPYQETLLDNASRTAAHSDFLNISLRAPARCIAGRALPWCRHSLGESLRPATVGLVRASRWSRAFSTETHEFKAETKKLLDIVAKSLYTDKEVFIRELISNASDACEKLRFLQGTQQIKDVNDADVPLQVTLSVSESDRKFIIEDSGIGMTHDELDLHDHSTMVKGYQPNFSPSQAQKLCQKVRGTSRTSQEIALLLQPLLEDWKSEPKLATSTLKNLRADAALVLNILGAMSAFRLEMIAQYFNIAIDSCGRSGRWAQALLVLRSMSLSEVLPSAVSYTNAINACRKASKWTQTLHLLWHALESRLSPDAVLFGAAMNACAGHGKWEAAFCILSNMHRHHVEPGVVSYNIILNALDKGGKWRKALELYFNLPSHGVLANAVSSNTAITAAARHSQWQGILDVLARLPGLGPASADADTFANSLQGLAKAWRWEEATSLLVARMSSKGGMKTSLSVLEISAAMTACSRSTKWEWALSLLGDAQRMNADDGPLYTTAITACGRSTKWRVSLSLFADVFAKRLPADIVTYTTALAACEGGSWQQSICLLSNLRQSRLNGTLSTYALVTRACASAEQWQSALSLLTELRDEAVEPDVVLCTSVACACTAGGHWHKALHLFLEMQLQRIKADGPAINAAIAACDKGGDWRRALLFFADFPCERNQSTCTAAISACSGSQQWQQALRLLKLWQDDDRGGGPPLASCLPCTAAVSVCGRARQWERALALLDSMSKASVADTAMFNAAISAAGDTQWQLALEVFARLTWSDVPPDAISYSATMNACVEASQWSTSILLLEECLKATIETSVPLLNTAISAWVRCAAWQPALSLMAQLQEQHLECNEITQSALIHACGCSLRWNAGLQILEATRACDLRANSVAFGAIAYSGYRSQMWHLAISVLESMCTAKMQPSLATYDYALLAAEGAGHREQAFQVLFTSEEQRNPHSFLWAVATLRTSDPVVIHAACTEALTELCKLDEMADTDSKTLSRTWWSVGILGARGPAFERLMLQQAVVQLRSFSSEELSMISAGASMTGAFGFLNLLQEELATRASVSGEALNDLSFSDAMEVLGILFSCRSVGCLRATSYSVIQGRMRSLGRLLDASNLHTSPGTGTWNPKHAEASSEQPRVALSLADRFVVHKPDGWEVYGAHVKLQLLEFVQGMFGRTPIFQDPGHNYGFLHRLDVPSSGLILVAKTYEAFYDLQTQLHAGEVGRDYTVLCHGWLPRSVREISASTWCEDDRPTLSGGRGKPSATQVCGHSHYLHEVGALSKVLLGIATGRKHQIRSHMAHIGHPTVRDRTYAGKTAFNFDVLLCSRNWLHRHRLRFRDLQGRKSDICSHVPEDLEASLERATLIRCLVTGHGSGRCGCVNRNSQLRNSGILHDVGRLSVPAVASHSTQQLFVLTRAPNVSQIPEHHAVGRAFGLMYLQCSWMVKPVEAVVGGSPDPWQHALERSSQATGRLPGRLYSASARTASVSRQWGACLEVLRQFSLTGCVDSWSLVITYGASISGCADSWRWRTSLSLARTLQHAALQLNTVICNACISTAQKRGQWQQSLVMLDQIAEATLEVDVFSCGGAIGACEKSGRWDNALLLLEDLELKALQANIVTFSAALSACARDGKWQQALITEMQQRQIQPTTVTYNSLITSCHVGQAWQRSLASSEKLRRNQLYQSEVTIGAVGTAARGSMQWQQSLRIHSQFAAHGLDNRVLRTSAVLACAGRDQWQLACQLLSVLHASFVRLGTDVCNACITALGRQSLWQHGAIVFSQLQHGTLPDDLVRCNVMLDGFEKCGMWQRALCILGIVAMTRLLPDVVTCTSSISACGRAGSWLHSGLILQQLDDLGLQGNIILHNAVIAAWERSHQWELSMRTIGLMHQKRLEHSLNAFDSALLACQHSGRTDLAWQLCRDSEAFRSPVSFLWSLASLGVSDPTVINAACASAAVCEVKEVPYLMWSCAILGVEPSPHLRRFLRRSLASPKFLALEMQAVSMAVYGAGVLRGSALEFLSRVQEALRARLHSQAGMELERLAFHRAEGQELLGVLFSCSLEGALRAGFRDAVACKLQDLAVAFDRCRFQSRFCIDPKNQTTASWESATRNRKNPEIFAETRDRFVVHKPDGWEVYGAHVKLQLLEFVQGMFGRAPIFQDPGHNYGFLHRLDVPSSGLILVAKTYEAFYDLQTQLHAGEVGRDYTVLCHGWLPSSVREISASTVCLTDAPTVAGGRGRKSVTHLRICEHYAVSTTILSRSNVSIITGRKHQIRCHMAHVGHPIVRDKIYTSFRTFQEDAAFCMRNWLHRFRLSFTDAEGVGCEVSADLPADLSRSLVNLSLHRFRVVLVTGTAGDKREHVEHLGTIAKSGSLDFLQRGESDASKIIGQFGVGFYSTFVVADKVEVYTKTADKEKGAQGYLWTSDGSGSFTVTEVDDVPRGTRIELTLKDDATEFAKLATVKKSAQKFSSFIDFPINIREDGDPKPINKQEALWMKSSATEEQHLEFFRFLSGNSYGKPYYTLMYQTDAPLSIKSCFYVPDPDNAPSRVFTKDPEIGISLHSRRVMVKKHADGVIPKWLHWMKGIVDCEDMPMNISRENMQDTRLMEKLSMAVVRRVLRFLQQEAKKDSEKYNKFFKGYSYFLKAGIIEDKEGNFSRHKDDLLKLLRFECSNKPKGELVSLEEYMSMAKEGQQNIYYFCCPDRQTALSSPYMEQFVQRQRNVLLLYEDIDEFVVNAIEGFKDSKFVSVDSADKNFELDLDKPEEDDKEDRRELTEQEKEAIQKFIRDVLKEKVQEVKFSDRLVNSPALVTSIITPHMRKMMKSLMAGKENDGLGNIPMTLELSPKHHIVTTLATILASNEPVARIAVEQLYDNACIAAGTLDDPRVLMSRLNKVLEMFIYQGAGFDYATGRYHLEPPLPPPKAEEAQPAAEETPRESAKDSTASGSGTSSKFEEIKPVPRRWVLRSAKMAEKEGEELPEASGPPQVQQRSKTRTKLRHGRRPTARQAPWKSRGSRPRQGESEYWQWWSGTWSPRQRQRMERYDDLQSDSYHGGHQPANPDLAVSEHMKFMQELQRAVTQARKMDARVRKLQEDKVQKTKLWEKYSEDTKKKFLKNRQAYHSDMEKLDQAVAAATTAGQEAAELARQIVLRGAAAPPREDAMEVDHWSALLEREQGDYQDAPDSFLGRIMGMSREGAFPAMAGARSLRPEIARHFMAPDGVPGLAGPPQADAANAMAATHGEGHANSAAPAAASSPAQRNKPPVSRTSVKQRPPIVTAPLTGPSLDSKLDATRAAALRINIAEGDTDEDGLDNPLISASEYLRGQDCGCFLFALTSQIQPTMPVSMPLVIRVAAGRAVMSAYPALSFDVHCFPYRPLRMCRSFVNLEKPACSSLHMLVAVCLMLAILAQQVTLLWTHWGIESLVGLLQLCSSSTMIVFCGAMQSNLGFVCIWPLFEAPILRRLVRPPKQRLHPLWLAVGLAASPACQPCHLKWQRELQLRKCPHRHFPTGMSSDTTAGPVVFVREPVPAARALTLALLHDSIWPDPIGYQRRSRAARLNRLRSRGIDPPDPLPPDAPICLAPGDICGPEVGTCSSGPAPSRMQDIEVLVHCPMYIPERVRCRLAPTDRLPALLQDVQGMLSRLSLPFATELVPVFPQPSDSFATLVLGMQGLELTGQAIMLLDFRGFGGPLYPGHVCLAASHYELACFAAQQRIADWDVFLPGRTEPLAKGSRFRAEHGGLIKYVPANNVPNWGDSLPDRLDKGSFELATDGWALPNPPSAVLLLDEDRRIALPRPPFCSGTHREAIARHVGLSQTRITLSKPTGHALHNVVHQGTPCSETIAVCRTPPARDSDDRGYFVFLDPRQLGKPITFVRLGRGRIEIDYLARFTGIHSVPKGLFLSLCAGKVEGDFLEVQDGEVVNFGFVSQESIPEATPATTPDAHGIAASSELPPNLAGDSSSLCPTGSGSSHRQPDVSDDTECRTVNSRKDLSQDVPIETSKLLQEPESHNLRARQRIEQVRDETEDAGGIWPYLPATDEFAAATAHMQTSDEEAAERHRLLFVVLTPGYNNVVVPELLPAPIEIPDALQAVNMQRDPVQTRLFPYLGVVCPQPSNAYGTLYALPLWAAAEPFACFNLVQWDGRFYVECVPRQADRDTLLRLADIDLGARVHIFVGGAVEPLAPDQQVELVPGVCLFYQPMHLLPAPIFHLTDTLLSELQWQDDPPLPLGLAITNEEYVCAVAEMHYKAVGFQRSRPEDDIAAVAAAFRIPRHQLILLYAEPAIPDICVKGLRCTKLCTVLSTDEVRGVVYPDLPNLSFVDCRAMLQGWRLLIAETGIVPFDEFGDSFDVFCPAGWQLHLEGLESGPSQQVMIQKDVHLEGLPQDPIRGADLLAVHRETMPLPTHLSRLQRPEPTAPDSVEGPSRGQPERSRVVMDQHKMVSKDRRKRLPDTMGPSLRHQNQRIGLNETVNAVVAAIQLTR</sequence>
<evidence type="ECO:0000256" key="2">
    <source>
        <dbReference type="ARBA" id="ARBA00022741"/>
    </source>
</evidence>
<dbReference type="GO" id="GO:0140662">
    <property type="term" value="F:ATP-dependent protein folding chaperone"/>
    <property type="evidence" value="ECO:0007669"/>
    <property type="project" value="InterPro"/>
</dbReference>
<feature type="domain" description="Pseudouridine synthase RsuA/RluA-like" evidence="7">
    <location>
        <begin position="2256"/>
        <end position="2409"/>
    </location>
</feature>
<dbReference type="OrthoDB" id="28737at2759"/>
<dbReference type="Pfam" id="PF13041">
    <property type="entry name" value="PPR_2"/>
    <property type="match status" value="1"/>
</dbReference>
<dbReference type="PROSITE" id="PS51375">
    <property type="entry name" value="PPR"/>
    <property type="match status" value="3"/>
</dbReference>
<gene>
    <name evidence="8" type="primary">TRAP1</name>
    <name evidence="8" type="ORF">AK812_SmicGene2069</name>
</gene>
<dbReference type="Pfam" id="PF00183">
    <property type="entry name" value="HSP90"/>
    <property type="match status" value="1"/>
</dbReference>
<dbReference type="PANTHER" id="PTHR11528">
    <property type="entry name" value="HEAT SHOCK PROTEIN 90 FAMILY MEMBER"/>
    <property type="match status" value="1"/>
</dbReference>
<dbReference type="Gene3D" id="3.40.50.11260">
    <property type="match status" value="1"/>
</dbReference>
<evidence type="ECO:0000256" key="5">
    <source>
        <dbReference type="PROSITE-ProRule" id="PRU00708"/>
    </source>
</evidence>
<dbReference type="GO" id="GO:0051082">
    <property type="term" value="F:unfolded protein binding"/>
    <property type="evidence" value="ECO:0007669"/>
    <property type="project" value="InterPro"/>
</dbReference>
<comment type="caution">
    <text evidence="8">The sequence shown here is derived from an EMBL/GenBank/DDBJ whole genome shotgun (WGS) entry which is preliminary data.</text>
</comment>
<feature type="compositionally biased region" description="Low complexity" evidence="6">
    <location>
        <begin position="3355"/>
        <end position="3367"/>
    </location>
</feature>
<dbReference type="SUPFAM" id="SSF110942">
    <property type="entry name" value="HSP90 C-terminal domain"/>
    <property type="match status" value="1"/>
</dbReference>
<protein>
    <submittedName>
        <fullName evidence="8">Heat shock protein 75 kDa, mitochondrial</fullName>
    </submittedName>
</protein>
<feature type="compositionally biased region" description="Polar residues" evidence="6">
    <location>
        <begin position="3070"/>
        <end position="3080"/>
    </location>
</feature>
<dbReference type="InterPro" id="IPR037196">
    <property type="entry name" value="HSP90_C"/>
</dbReference>
<organism evidence="8 9">
    <name type="scientific">Symbiodinium microadriaticum</name>
    <name type="common">Dinoflagellate</name>
    <name type="synonym">Zooxanthella microadriatica</name>
    <dbReference type="NCBI Taxonomy" id="2951"/>
    <lineage>
        <taxon>Eukaryota</taxon>
        <taxon>Sar</taxon>
        <taxon>Alveolata</taxon>
        <taxon>Dinophyceae</taxon>
        <taxon>Suessiales</taxon>
        <taxon>Symbiodiniaceae</taxon>
        <taxon>Symbiodinium</taxon>
    </lineage>
</organism>
<dbReference type="NCBIfam" id="NF003555">
    <property type="entry name" value="PRK05218.1"/>
    <property type="match status" value="1"/>
</dbReference>
<feature type="compositionally biased region" description="Low complexity" evidence="6">
    <location>
        <begin position="3374"/>
        <end position="3386"/>
    </location>
</feature>
<feature type="repeat" description="PPR" evidence="5">
    <location>
        <begin position="707"/>
        <end position="741"/>
    </location>
</feature>
<feature type="repeat" description="PPR" evidence="5">
    <location>
        <begin position="494"/>
        <end position="528"/>
    </location>
</feature>
<feature type="region of interest" description="Disordered" evidence="6">
    <location>
        <begin position="3349"/>
        <end position="3412"/>
    </location>
</feature>
<evidence type="ECO:0000256" key="6">
    <source>
        <dbReference type="SAM" id="MobiDB-lite"/>
    </source>
</evidence>
<dbReference type="Proteomes" id="UP000186817">
    <property type="component" value="Unassembled WGS sequence"/>
</dbReference>
<comment type="similarity">
    <text evidence="1">Belongs to the heat shock protein 90 family.</text>
</comment>
<reference evidence="8 9" key="1">
    <citation type="submission" date="2016-02" db="EMBL/GenBank/DDBJ databases">
        <title>Genome analysis of coral dinoflagellate symbionts highlights evolutionary adaptations to a symbiotic lifestyle.</title>
        <authorList>
            <person name="Aranda M."/>
            <person name="Li Y."/>
            <person name="Liew Y.J."/>
            <person name="Baumgarten S."/>
            <person name="Simakov O."/>
            <person name="Wilson M."/>
            <person name="Piel J."/>
            <person name="Ashoor H."/>
            <person name="Bougouffa S."/>
            <person name="Bajic V.B."/>
            <person name="Ryu T."/>
            <person name="Ravasi T."/>
            <person name="Bayer T."/>
            <person name="Micklem G."/>
            <person name="Kim H."/>
            <person name="Bhak J."/>
            <person name="Lajeunesse T.C."/>
            <person name="Voolstra C.R."/>
        </authorList>
    </citation>
    <scope>NUCLEOTIDE SEQUENCE [LARGE SCALE GENOMIC DNA]</scope>
    <source>
        <strain evidence="8 9">CCMP2467</strain>
    </source>
</reference>
<dbReference type="GO" id="GO:0005524">
    <property type="term" value="F:ATP binding"/>
    <property type="evidence" value="ECO:0007669"/>
    <property type="project" value="UniProtKB-KW"/>
</dbReference>
<feature type="region of interest" description="Disordered" evidence="6">
    <location>
        <begin position="3100"/>
        <end position="3147"/>
    </location>
</feature>
<feature type="compositionally biased region" description="Basic and acidic residues" evidence="6">
    <location>
        <begin position="4133"/>
        <end position="4143"/>
    </location>
</feature>
<dbReference type="GO" id="GO:0009982">
    <property type="term" value="F:pseudouridine synthase activity"/>
    <property type="evidence" value="ECO:0007669"/>
    <property type="project" value="InterPro"/>
</dbReference>
<keyword evidence="3" id="KW-0067">ATP-binding</keyword>
<dbReference type="GO" id="GO:0001522">
    <property type="term" value="P:pseudouridine synthesis"/>
    <property type="evidence" value="ECO:0007669"/>
    <property type="project" value="InterPro"/>
</dbReference>
<name>A0A1Q9F2I4_SYMMI</name>
<proteinExistence type="inferred from homology"/>
<evidence type="ECO:0000256" key="1">
    <source>
        <dbReference type="ARBA" id="ARBA00008239"/>
    </source>
</evidence>
<dbReference type="PRINTS" id="PR00775">
    <property type="entry name" value="HEATSHOCK90"/>
</dbReference>
<evidence type="ECO:0000259" key="7">
    <source>
        <dbReference type="Pfam" id="PF00849"/>
    </source>
</evidence>
<feature type="compositionally biased region" description="Low complexity" evidence="6">
    <location>
        <begin position="4088"/>
        <end position="4099"/>
    </location>
</feature>
<keyword evidence="4" id="KW-0143">Chaperone</keyword>
<feature type="region of interest" description="Disordered" evidence="6">
    <location>
        <begin position="4531"/>
        <end position="4591"/>
    </location>
</feature>
<dbReference type="Pfam" id="PF00849">
    <property type="entry name" value="PseudoU_synth_2"/>
    <property type="match status" value="2"/>
</dbReference>
<dbReference type="InterPro" id="IPR020103">
    <property type="entry name" value="PsdUridine_synth_cat_dom_sf"/>
</dbReference>
<feature type="domain" description="Pseudouridine synthase RsuA/RluA-like" evidence="7">
    <location>
        <begin position="1283"/>
        <end position="1436"/>
    </location>
</feature>
<dbReference type="SUPFAM" id="SSF55120">
    <property type="entry name" value="Pseudouridine synthase"/>
    <property type="match status" value="2"/>
</dbReference>
<dbReference type="InterPro" id="IPR020568">
    <property type="entry name" value="Ribosomal_Su5_D2-typ_SF"/>
</dbReference>
<evidence type="ECO:0000256" key="4">
    <source>
        <dbReference type="ARBA" id="ARBA00023186"/>
    </source>
</evidence>
<feature type="repeat" description="PPR" evidence="5">
    <location>
        <begin position="459"/>
        <end position="493"/>
    </location>
</feature>
<dbReference type="CDD" id="cd02869">
    <property type="entry name" value="PseudoU_synth_RluA_like"/>
    <property type="match status" value="2"/>
</dbReference>
<dbReference type="Pfam" id="PF13812">
    <property type="entry name" value="PPR_3"/>
    <property type="match status" value="1"/>
</dbReference>
<keyword evidence="2" id="KW-0547">Nucleotide-binding</keyword>
<dbReference type="Gene3D" id="1.20.120.790">
    <property type="entry name" value="Heat shock protein 90, C-terminal domain"/>
    <property type="match status" value="1"/>
</dbReference>
<dbReference type="GO" id="GO:0003723">
    <property type="term" value="F:RNA binding"/>
    <property type="evidence" value="ECO:0007669"/>
    <property type="project" value="InterPro"/>
</dbReference>
<dbReference type="Gene3D" id="3.30.2350.10">
    <property type="entry name" value="Pseudouridine synthase"/>
    <property type="match status" value="2"/>
</dbReference>
<dbReference type="InterPro" id="IPR020575">
    <property type="entry name" value="Hsp90_N"/>
</dbReference>
<dbReference type="InterPro" id="IPR002885">
    <property type="entry name" value="PPR_rpt"/>
</dbReference>
<feature type="region of interest" description="Disordered" evidence="6">
    <location>
        <begin position="4062"/>
        <end position="4143"/>
    </location>
</feature>
<dbReference type="FunFam" id="3.30.230.80:FF:000004">
    <property type="entry name" value="Heat shock protein 75 kDa"/>
    <property type="match status" value="1"/>
</dbReference>
<dbReference type="InterPro" id="IPR036890">
    <property type="entry name" value="HATPase_C_sf"/>
</dbReference>
<keyword evidence="8" id="KW-0346">Stress response</keyword>
<keyword evidence="9" id="KW-1185">Reference proteome</keyword>
<feature type="region of interest" description="Disordered" evidence="6">
    <location>
        <begin position="3042"/>
        <end position="3085"/>
    </location>
</feature>
<dbReference type="InterPro" id="IPR011990">
    <property type="entry name" value="TPR-like_helical_dom_sf"/>
</dbReference>
<evidence type="ECO:0000256" key="3">
    <source>
        <dbReference type="ARBA" id="ARBA00022840"/>
    </source>
</evidence>